<dbReference type="InterPro" id="IPR015421">
    <property type="entry name" value="PyrdxlP-dep_Trfase_major"/>
</dbReference>
<dbReference type="Pfam" id="PF01041">
    <property type="entry name" value="DegT_DnrJ_EryC1"/>
    <property type="match status" value="1"/>
</dbReference>
<evidence type="ECO:0000256" key="2">
    <source>
        <dbReference type="PIRSR" id="PIRSR000390-1"/>
    </source>
</evidence>
<evidence type="ECO:0000256" key="4">
    <source>
        <dbReference type="RuleBase" id="RU004508"/>
    </source>
</evidence>
<dbReference type="GO" id="GO:0008483">
    <property type="term" value="F:transaminase activity"/>
    <property type="evidence" value="ECO:0007669"/>
    <property type="project" value="UniProtKB-KW"/>
</dbReference>
<organism evidence="5 6">
    <name type="scientific">Candidatus Nitronauta litoralis</name>
    <dbReference type="NCBI Taxonomy" id="2705533"/>
    <lineage>
        <taxon>Bacteria</taxon>
        <taxon>Pseudomonadati</taxon>
        <taxon>Nitrospinota/Tectimicrobiota group</taxon>
        <taxon>Nitrospinota</taxon>
        <taxon>Nitrospinia</taxon>
        <taxon>Nitrospinales</taxon>
        <taxon>Nitrospinaceae</taxon>
        <taxon>Candidatus Nitronauta</taxon>
    </lineage>
</organism>
<evidence type="ECO:0000313" key="6">
    <source>
        <dbReference type="Proteomes" id="UP000594688"/>
    </source>
</evidence>
<dbReference type="GO" id="GO:0000271">
    <property type="term" value="P:polysaccharide biosynthetic process"/>
    <property type="evidence" value="ECO:0007669"/>
    <property type="project" value="TreeGrafter"/>
</dbReference>
<keyword evidence="3 4" id="KW-0663">Pyridoxal phosphate</keyword>
<gene>
    <name evidence="5" type="ORF">G3M70_04900</name>
</gene>
<dbReference type="GO" id="GO:0030170">
    <property type="term" value="F:pyridoxal phosphate binding"/>
    <property type="evidence" value="ECO:0007669"/>
    <property type="project" value="TreeGrafter"/>
</dbReference>
<evidence type="ECO:0000313" key="5">
    <source>
        <dbReference type="EMBL" id="QPJ61259.1"/>
    </source>
</evidence>
<dbReference type="PANTHER" id="PTHR30244">
    <property type="entry name" value="TRANSAMINASE"/>
    <property type="match status" value="1"/>
</dbReference>
<feature type="modified residue" description="N6-(pyridoxal phosphate)lysine" evidence="3">
    <location>
        <position position="185"/>
    </location>
</feature>
<dbReference type="InterPro" id="IPR000653">
    <property type="entry name" value="DegT/StrS_aminotransferase"/>
</dbReference>
<dbReference type="EMBL" id="CP048685">
    <property type="protein sequence ID" value="QPJ61259.1"/>
    <property type="molecule type" value="Genomic_DNA"/>
</dbReference>
<dbReference type="PANTHER" id="PTHR30244:SF34">
    <property type="entry name" value="DTDP-4-AMINO-4,6-DIDEOXYGALACTOSE TRANSAMINASE"/>
    <property type="match status" value="1"/>
</dbReference>
<keyword evidence="5" id="KW-0032">Aminotransferase</keyword>
<dbReference type="InterPro" id="IPR015422">
    <property type="entry name" value="PyrdxlP-dep_Trfase_small"/>
</dbReference>
<dbReference type="InterPro" id="IPR015424">
    <property type="entry name" value="PyrdxlP-dep_Trfase"/>
</dbReference>
<evidence type="ECO:0000256" key="1">
    <source>
        <dbReference type="ARBA" id="ARBA00037999"/>
    </source>
</evidence>
<sequence length="393" mass="43779">MLNTPFEDWPKFSKEEADAVAAVLRSNRVNYLTGKKGREFENKFAKWCGAQYAVALSNGTVALELSLKALGIGPGDEVIVSPRTFVASISCIAAVGATPVFADVDRDSQNITAETIQPALSRKSRAIICVHLAGWPCEMDPILKLARKHKLKVIEDCAQAHGALYKGKPVGSLGHIAAWSFCQDKIMTTGGEGGMVTTNNKKLWSQIWSLKDHGKSWSAVYEKKHPPGNGFRWVVESFGTNGRLTEMQSAVGLIQLGRMKEWKQKRQDNVAQILEVCRKFSGLRVPEVPDHVDHAGYRAYVFARPENLKRGWSRDRIMEQINALGVPCYVGSCSEVYREKVFEKTGWRPRKPLPNAKELGETSLMFLVHPTLRKSDIVKTRKAIEKVLNEASK</sequence>
<dbReference type="KEGG" id="nli:G3M70_04900"/>
<accession>A0A7T0BUM0</accession>
<dbReference type="Gene3D" id="3.40.640.10">
    <property type="entry name" value="Type I PLP-dependent aspartate aminotransferase-like (Major domain)"/>
    <property type="match status" value="1"/>
</dbReference>
<dbReference type="AlphaFoldDB" id="A0A7T0BUM0"/>
<dbReference type="CDD" id="cd00616">
    <property type="entry name" value="AHBA_syn"/>
    <property type="match status" value="1"/>
</dbReference>
<dbReference type="PIRSF" id="PIRSF000390">
    <property type="entry name" value="PLP_StrS"/>
    <property type="match status" value="1"/>
</dbReference>
<name>A0A7T0BUM0_9BACT</name>
<dbReference type="SUPFAM" id="SSF53383">
    <property type="entry name" value="PLP-dependent transferases"/>
    <property type="match status" value="1"/>
</dbReference>
<protein>
    <submittedName>
        <fullName evidence="5">DegT/DnrJ/EryC1/StrS aminotransferase family protein</fullName>
    </submittedName>
</protein>
<reference evidence="5 6" key="1">
    <citation type="submission" date="2020-02" db="EMBL/GenBank/DDBJ databases">
        <title>Genomic and physiological characterization of two novel Nitrospinaceae genera.</title>
        <authorList>
            <person name="Mueller A.J."/>
            <person name="Jung M.-Y."/>
            <person name="Strachan C.R."/>
            <person name="Herbold C.W."/>
            <person name="Kirkegaard R.H."/>
            <person name="Daims H."/>
        </authorList>
    </citation>
    <scope>NUCLEOTIDE SEQUENCE [LARGE SCALE GENOMIC DNA]</scope>
    <source>
        <strain evidence="5">EB</strain>
    </source>
</reference>
<feature type="active site" description="Proton acceptor" evidence="2">
    <location>
        <position position="185"/>
    </location>
</feature>
<keyword evidence="5" id="KW-0808">Transferase</keyword>
<dbReference type="Proteomes" id="UP000594688">
    <property type="component" value="Chromosome"/>
</dbReference>
<proteinExistence type="inferred from homology"/>
<comment type="similarity">
    <text evidence="1 4">Belongs to the DegT/DnrJ/EryC1 family.</text>
</comment>
<dbReference type="Gene3D" id="3.90.1150.10">
    <property type="entry name" value="Aspartate Aminotransferase, domain 1"/>
    <property type="match status" value="1"/>
</dbReference>
<evidence type="ECO:0000256" key="3">
    <source>
        <dbReference type="PIRSR" id="PIRSR000390-2"/>
    </source>
</evidence>